<keyword evidence="2" id="KW-1185">Reference proteome</keyword>
<dbReference type="AlphaFoldDB" id="A0AAU9DSR9"/>
<proteinExistence type="predicted"/>
<sequence length="126" mass="14425">MANLFIKNYGFDINNLRKDLNKEIANKKQVDKSSKFKDLLNENIVKFSAHAQKRLQMRNIKITNEGIDKIKNGIEKLKNKGGKDSVVIMDDNAFVVSVKNNTVITVVDDRNLRENVFTNIDSMIIL</sequence>
<name>A0AAU9DSR9_9FUSO</name>
<keyword evidence="1" id="KW-0282">Flagellum</keyword>
<dbReference type="InterPro" id="IPR013367">
    <property type="entry name" value="Flagellar_put"/>
</dbReference>
<keyword evidence="1" id="KW-0966">Cell projection</keyword>
<evidence type="ECO:0000313" key="2">
    <source>
        <dbReference type="Proteomes" id="UP001321582"/>
    </source>
</evidence>
<dbReference type="Proteomes" id="UP001321582">
    <property type="component" value="Chromosome"/>
</dbReference>
<keyword evidence="1" id="KW-0969">Cilium</keyword>
<dbReference type="Pfam" id="PF12611">
    <property type="entry name" value="Flagellar_put"/>
    <property type="match status" value="1"/>
</dbReference>
<reference evidence="1 2" key="1">
    <citation type="submission" date="2022-11" db="EMBL/GenBank/DDBJ databases">
        <title>Haliovirga abyssi gen. nov., sp. nov., a mesophilic fermentative bacterium isolated from the Iheya North hydrothermal field and the proposal of Haliovirgaceae fam. nov.</title>
        <authorList>
            <person name="Miyazaki U."/>
            <person name="Tame A."/>
            <person name="Miyazaki J."/>
            <person name="Takai K."/>
            <person name="Sawayama S."/>
            <person name="Kitajima M."/>
            <person name="Okamoto A."/>
            <person name="Nakagawa S."/>
        </authorList>
    </citation>
    <scope>NUCLEOTIDE SEQUENCE [LARGE SCALE GENOMIC DNA]</scope>
    <source>
        <strain evidence="1 2">IC12</strain>
    </source>
</reference>
<protein>
    <submittedName>
        <fullName evidence="1">Flagellar protein</fullName>
    </submittedName>
</protein>
<organism evidence="1 2">
    <name type="scientific">Haliovirga abyssi</name>
    <dbReference type="NCBI Taxonomy" id="2996794"/>
    <lineage>
        <taxon>Bacteria</taxon>
        <taxon>Fusobacteriati</taxon>
        <taxon>Fusobacteriota</taxon>
        <taxon>Fusobacteriia</taxon>
        <taxon>Fusobacteriales</taxon>
        <taxon>Haliovirgaceae</taxon>
        <taxon>Haliovirga</taxon>
    </lineage>
</organism>
<evidence type="ECO:0000313" key="1">
    <source>
        <dbReference type="EMBL" id="BDU50109.1"/>
    </source>
</evidence>
<dbReference type="NCBIfam" id="TIGR02530">
    <property type="entry name" value="flg_new"/>
    <property type="match status" value="1"/>
</dbReference>
<dbReference type="RefSeq" id="WP_307905045.1">
    <property type="nucleotide sequence ID" value="NZ_AP027059.1"/>
</dbReference>
<dbReference type="EMBL" id="AP027059">
    <property type="protein sequence ID" value="BDU50109.1"/>
    <property type="molecule type" value="Genomic_DNA"/>
</dbReference>
<gene>
    <name evidence="1" type="ORF">HLVA_06780</name>
</gene>
<dbReference type="KEGG" id="haby:HLVA_06780"/>
<accession>A0AAU9DSR9</accession>